<evidence type="ECO:0000259" key="2">
    <source>
        <dbReference type="PROSITE" id="PS50830"/>
    </source>
</evidence>
<protein>
    <submittedName>
        <fullName evidence="3">Thermonuclease family protein</fullName>
    </submittedName>
</protein>
<evidence type="ECO:0000256" key="1">
    <source>
        <dbReference type="SAM" id="Phobius"/>
    </source>
</evidence>
<dbReference type="RefSeq" id="WP_148913889.1">
    <property type="nucleotide sequence ID" value="NZ_VSZS01000058.1"/>
</dbReference>
<evidence type="ECO:0000313" key="3">
    <source>
        <dbReference type="EMBL" id="TYR33683.1"/>
    </source>
</evidence>
<dbReference type="EMBL" id="VSZS01000058">
    <property type="protein sequence ID" value="TYR33683.1"/>
    <property type="molecule type" value="Genomic_DNA"/>
</dbReference>
<proteinExistence type="predicted"/>
<keyword evidence="4" id="KW-1185">Reference proteome</keyword>
<dbReference type="InterPro" id="IPR035437">
    <property type="entry name" value="SNase_OB-fold_sf"/>
</dbReference>
<evidence type="ECO:0000313" key="4">
    <source>
        <dbReference type="Proteomes" id="UP000323258"/>
    </source>
</evidence>
<name>A0A5D4H0B5_9HYPH</name>
<dbReference type="PANTHER" id="PTHR12302:SF26">
    <property type="entry name" value="BLR1266 PROTEIN"/>
    <property type="match status" value="1"/>
</dbReference>
<keyword evidence="1" id="KW-1133">Transmembrane helix</keyword>
<sequence length="214" mass="23570">MIRNRRKPRRAAQRKRSHLRLLLDVLLAVLVLGVLALVVANERFGDTETIAGAARVVDGDSLEIGSHRIRLEGMDAPELAQMCTRGAAEYPCGREARAALVELAGVGMVECRADRRDRYGRLLARCTANGVDLNRAMVERGWAVAYGDYGSSERAASDAGSGLWAGEFDRPQEWRRVHGGLAEDAHDGLSGFWDWLRTMLQGRMPLDENGGNIQ</sequence>
<dbReference type="PANTHER" id="PTHR12302">
    <property type="entry name" value="EBNA2 BINDING PROTEIN P100"/>
    <property type="match status" value="1"/>
</dbReference>
<reference evidence="3 4" key="1">
    <citation type="submission" date="2019-08" db="EMBL/GenBank/DDBJ databases">
        <authorList>
            <person name="Seo Y.L."/>
        </authorList>
    </citation>
    <scope>NUCLEOTIDE SEQUENCE [LARGE SCALE GENOMIC DNA]</scope>
    <source>
        <strain evidence="3 4">MaA-C15</strain>
    </source>
</reference>
<dbReference type="SMART" id="SM00318">
    <property type="entry name" value="SNc"/>
    <property type="match status" value="1"/>
</dbReference>
<dbReference type="OrthoDB" id="9805504at2"/>
<feature type="transmembrane region" description="Helical" evidence="1">
    <location>
        <begin position="21"/>
        <end position="40"/>
    </location>
</feature>
<dbReference type="Proteomes" id="UP000323258">
    <property type="component" value="Unassembled WGS sequence"/>
</dbReference>
<dbReference type="Gene3D" id="2.40.50.90">
    <property type="match status" value="1"/>
</dbReference>
<dbReference type="Pfam" id="PF00565">
    <property type="entry name" value="SNase"/>
    <property type="match status" value="1"/>
</dbReference>
<dbReference type="SUPFAM" id="SSF50199">
    <property type="entry name" value="Staphylococcal nuclease"/>
    <property type="match status" value="1"/>
</dbReference>
<accession>A0A5D4H0B5</accession>
<feature type="domain" description="TNase-like" evidence="2">
    <location>
        <begin position="47"/>
        <end position="166"/>
    </location>
</feature>
<reference evidence="3 4" key="2">
    <citation type="submission" date="2019-09" db="EMBL/GenBank/DDBJ databases">
        <title>Mesorhizobium sp. MaA-C15 isolated from Microcystis aeruginosa.</title>
        <authorList>
            <person name="Jeong S.E."/>
            <person name="Jin H.M."/>
            <person name="Jeon C.O."/>
        </authorList>
    </citation>
    <scope>NUCLEOTIDE SEQUENCE [LARGE SCALE GENOMIC DNA]</scope>
    <source>
        <strain evidence="3 4">MaA-C15</strain>
    </source>
</reference>
<organism evidence="3 4">
    <name type="scientific">Neoaquamicrobium microcysteis</name>
    <dbReference type="NCBI Taxonomy" id="2682781"/>
    <lineage>
        <taxon>Bacteria</taxon>
        <taxon>Pseudomonadati</taxon>
        <taxon>Pseudomonadota</taxon>
        <taxon>Alphaproteobacteria</taxon>
        <taxon>Hyphomicrobiales</taxon>
        <taxon>Phyllobacteriaceae</taxon>
        <taxon>Neoaquamicrobium</taxon>
    </lineage>
</organism>
<comment type="caution">
    <text evidence="3">The sequence shown here is derived from an EMBL/GenBank/DDBJ whole genome shotgun (WGS) entry which is preliminary data.</text>
</comment>
<keyword evidence="1" id="KW-0812">Transmembrane</keyword>
<gene>
    <name evidence="3" type="ORF">FY036_06390</name>
</gene>
<dbReference type="PROSITE" id="PS50830">
    <property type="entry name" value="TNASE_3"/>
    <property type="match status" value="1"/>
</dbReference>
<dbReference type="InterPro" id="IPR016071">
    <property type="entry name" value="Staphylococal_nuclease_OB-fold"/>
</dbReference>
<keyword evidence="1" id="KW-0472">Membrane</keyword>
<dbReference type="AlphaFoldDB" id="A0A5D4H0B5"/>